<evidence type="ECO:0000256" key="1">
    <source>
        <dbReference type="SAM" id="MobiDB-lite"/>
    </source>
</evidence>
<reference evidence="2" key="2">
    <citation type="submission" date="2023-06" db="EMBL/GenBank/DDBJ databases">
        <authorList>
            <consortium name="Lawrence Berkeley National Laboratory"/>
            <person name="Haridas S."/>
            <person name="Hensen N."/>
            <person name="Bonometti L."/>
            <person name="Westerberg I."/>
            <person name="Brannstrom I.O."/>
            <person name="Guillou S."/>
            <person name="Cros-Aarteil S."/>
            <person name="Calhoun S."/>
            <person name="Kuo A."/>
            <person name="Mondo S."/>
            <person name="Pangilinan J."/>
            <person name="Riley R."/>
            <person name="Labutti K."/>
            <person name="Andreopoulos B."/>
            <person name="Lipzen A."/>
            <person name="Chen C."/>
            <person name="Yanf M."/>
            <person name="Daum C."/>
            <person name="Ng V."/>
            <person name="Clum A."/>
            <person name="Steindorff A."/>
            <person name="Ohm R."/>
            <person name="Martin F."/>
            <person name="Silar P."/>
            <person name="Natvig D."/>
            <person name="Lalanne C."/>
            <person name="Gautier V."/>
            <person name="Ament-Velasquez S.L."/>
            <person name="Kruys A."/>
            <person name="Hutchinson M.I."/>
            <person name="Powell A.J."/>
            <person name="Barry K."/>
            <person name="Miller A.N."/>
            <person name="Grigoriev I.V."/>
            <person name="Debuchy R."/>
            <person name="Gladieux P."/>
            <person name="Thoren M.H."/>
            <person name="Johannesson H."/>
        </authorList>
    </citation>
    <scope>NUCLEOTIDE SEQUENCE</scope>
    <source>
        <strain evidence="2">CBS 118394</strain>
    </source>
</reference>
<feature type="non-terminal residue" evidence="2">
    <location>
        <position position="384"/>
    </location>
</feature>
<feature type="region of interest" description="Disordered" evidence="1">
    <location>
        <begin position="81"/>
        <end position="103"/>
    </location>
</feature>
<dbReference type="InterPro" id="IPR023213">
    <property type="entry name" value="CAT-like_dom_sf"/>
</dbReference>
<reference evidence="2" key="1">
    <citation type="journal article" date="2023" name="Mol. Phylogenet. Evol.">
        <title>Genome-scale phylogeny and comparative genomics of the fungal order Sordariales.</title>
        <authorList>
            <person name="Hensen N."/>
            <person name="Bonometti L."/>
            <person name="Westerberg I."/>
            <person name="Brannstrom I.O."/>
            <person name="Guillou S."/>
            <person name="Cros-Aarteil S."/>
            <person name="Calhoun S."/>
            <person name="Haridas S."/>
            <person name="Kuo A."/>
            <person name="Mondo S."/>
            <person name="Pangilinan J."/>
            <person name="Riley R."/>
            <person name="LaButti K."/>
            <person name="Andreopoulos B."/>
            <person name="Lipzen A."/>
            <person name="Chen C."/>
            <person name="Yan M."/>
            <person name="Daum C."/>
            <person name="Ng V."/>
            <person name="Clum A."/>
            <person name="Steindorff A."/>
            <person name="Ohm R.A."/>
            <person name="Martin F."/>
            <person name="Silar P."/>
            <person name="Natvig D.O."/>
            <person name="Lalanne C."/>
            <person name="Gautier V."/>
            <person name="Ament-Velasquez S.L."/>
            <person name="Kruys A."/>
            <person name="Hutchinson M.I."/>
            <person name="Powell A.J."/>
            <person name="Barry K."/>
            <person name="Miller A.N."/>
            <person name="Grigoriev I.V."/>
            <person name="Debuchy R."/>
            <person name="Gladieux P."/>
            <person name="Hiltunen Thoren M."/>
            <person name="Johannesson H."/>
        </authorList>
    </citation>
    <scope>NUCLEOTIDE SEQUENCE</scope>
    <source>
        <strain evidence="2">CBS 118394</strain>
    </source>
</reference>
<evidence type="ECO:0008006" key="4">
    <source>
        <dbReference type="Google" id="ProtNLM"/>
    </source>
</evidence>
<feature type="non-terminal residue" evidence="2">
    <location>
        <position position="1"/>
    </location>
</feature>
<protein>
    <recommendedName>
        <fullName evidence="4">Trichothecene 3-O-acetyltransferase</fullName>
    </recommendedName>
</protein>
<evidence type="ECO:0000313" key="2">
    <source>
        <dbReference type="EMBL" id="KAK3326708.1"/>
    </source>
</evidence>
<sequence>SYDQLNKDGFPAKAFVNPEFIIYNPLGEGGQPVPVSHLRILHINGGFLLFVNLHHLYGDGSCLSIFIDLFAAETSKTATGSARPADESIRCSKDLPRSQQDKNGQSFDTLLAACPEYRLLPIPTGPTMPPLDGVSGMDQSKMKAIGMTFVIDTSKLSTIIKASKTSKFYVLAALTWAHTTKARLAVEPTAHLANNQKPMFWNPHDWLDPRKKLFSDNLRKTYFGNSVTVPITTSMGGVDITLQDLVDACLCPNKILQIAQSIMAANHAVDEDFVLTRTALFESAPPGRLGLALDPLVPGRFSVNTWGFLGRDARFWFPGQEADCRADAIRRVQGAWAPVPHGLVLPVRPESGDDELEMVVTLSRVAMEELLRDGDWMGFVKRVV</sequence>
<dbReference type="AlphaFoldDB" id="A0AAE0IKR2"/>
<accession>A0AAE0IKR2</accession>
<dbReference type="EMBL" id="JAUEDM010000002">
    <property type="protein sequence ID" value="KAK3326708.1"/>
    <property type="molecule type" value="Genomic_DNA"/>
</dbReference>
<comment type="caution">
    <text evidence="2">The sequence shown here is derived from an EMBL/GenBank/DDBJ whole genome shotgun (WGS) entry which is preliminary data.</text>
</comment>
<gene>
    <name evidence="2" type="ORF">B0H66DRAFT_453546</name>
</gene>
<proteinExistence type="predicted"/>
<evidence type="ECO:0000313" key="3">
    <source>
        <dbReference type="Proteomes" id="UP001283341"/>
    </source>
</evidence>
<dbReference type="Proteomes" id="UP001283341">
    <property type="component" value="Unassembled WGS sequence"/>
</dbReference>
<organism evidence="2 3">
    <name type="scientific">Apodospora peruviana</name>
    <dbReference type="NCBI Taxonomy" id="516989"/>
    <lineage>
        <taxon>Eukaryota</taxon>
        <taxon>Fungi</taxon>
        <taxon>Dikarya</taxon>
        <taxon>Ascomycota</taxon>
        <taxon>Pezizomycotina</taxon>
        <taxon>Sordariomycetes</taxon>
        <taxon>Sordariomycetidae</taxon>
        <taxon>Sordariales</taxon>
        <taxon>Lasiosphaeriaceae</taxon>
        <taxon>Apodospora</taxon>
    </lineage>
</organism>
<keyword evidence="3" id="KW-1185">Reference proteome</keyword>
<feature type="compositionally biased region" description="Basic and acidic residues" evidence="1">
    <location>
        <begin position="84"/>
        <end position="100"/>
    </location>
</feature>
<dbReference type="Gene3D" id="3.30.559.10">
    <property type="entry name" value="Chloramphenicol acetyltransferase-like domain"/>
    <property type="match status" value="2"/>
</dbReference>
<name>A0AAE0IKR2_9PEZI</name>